<keyword evidence="7" id="KW-0460">Magnesium</keyword>
<dbReference type="PANTHER" id="PTHR43864:SF1">
    <property type="entry name" value="XANTHINE PHOSPHORIBOSYLTRANSFERASE"/>
    <property type="match status" value="1"/>
</dbReference>
<dbReference type="InterPro" id="IPR023031">
    <property type="entry name" value="OPRT"/>
</dbReference>
<evidence type="ECO:0000256" key="1">
    <source>
        <dbReference type="ARBA" id="ARBA00004889"/>
    </source>
</evidence>
<keyword evidence="6 7" id="KW-0665">Pyrimidine biosynthesis</keyword>
<feature type="binding site" description="in other chain" evidence="7">
    <location>
        <position position="88"/>
    </location>
    <ligand>
        <name>5-phospho-alpha-D-ribose 1-diphosphate</name>
        <dbReference type="ChEBI" id="CHEBI:58017"/>
        <note>ligand shared between dimeric partners</note>
    </ligand>
</feature>
<dbReference type="InterPro" id="IPR029057">
    <property type="entry name" value="PRTase-like"/>
</dbReference>
<comment type="caution">
    <text evidence="9">The sequence shown here is derived from an EMBL/GenBank/DDBJ whole genome shotgun (WGS) entry which is preliminary data.</text>
</comment>
<evidence type="ECO:0000256" key="7">
    <source>
        <dbReference type="HAMAP-Rule" id="MF_01208"/>
    </source>
</evidence>
<evidence type="ECO:0000256" key="3">
    <source>
        <dbReference type="ARBA" id="ARBA00022676"/>
    </source>
</evidence>
<dbReference type="GO" id="GO:0004588">
    <property type="term" value="F:orotate phosphoribosyltransferase activity"/>
    <property type="evidence" value="ECO:0007669"/>
    <property type="project" value="UniProtKB-UniRule"/>
</dbReference>
<dbReference type="HAMAP" id="MF_01208">
    <property type="entry name" value="PyrE"/>
    <property type="match status" value="1"/>
</dbReference>
<evidence type="ECO:0000256" key="6">
    <source>
        <dbReference type="ARBA" id="ARBA00022975"/>
    </source>
</evidence>
<reference evidence="9" key="1">
    <citation type="journal article" date="2020" name="mSystems">
        <title>Genome- and Community-Level Interaction Insights into Carbon Utilization and Element Cycling Functions of Hydrothermarchaeota in Hydrothermal Sediment.</title>
        <authorList>
            <person name="Zhou Z."/>
            <person name="Liu Y."/>
            <person name="Xu W."/>
            <person name="Pan J."/>
            <person name="Luo Z.H."/>
            <person name="Li M."/>
        </authorList>
    </citation>
    <scope>NUCLEOTIDE SEQUENCE [LARGE SCALE GENOMIC DNA]</scope>
    <source>
        <strain evidence="9">SpSt-69</strain>
    </source>
</reference>
<dbReference type="Gene3D" id="3.40.50.2020">
    <property type="match status" value="1"/>
</dbReference>
<evidence type="ECO:0000256" key="4">
    <source>
        <dbReference type="ARBA" id="ARBA00022679"/>
    </source>
</evidence>
<dbReference type="UniPathway" id="UPA00070">
    <property type="reaction ID" value="UER00119"/>
</dbReference>
<accession>A0A7V4E3V2</accession>
<feature type="domain" description="Phosphoribosyltransferase" evidence="8">
    <location>
        <begin position="41"/>
        <end position="157"/>
    </location>
</feature>
<comment type="catalytic activity">
    <reaction evidence="7">
        <text>orotidine 5'-phosphate + diphosphate = orotate + 5-phospho-alpha-D-ribose 1-diphosphate</text>
        <dbReference type="Rhea" id="RHEA:10380"/>
        <dbReference type="ChEBI" id="CHEBI:30839"/>
        <dbReference type="ChEBI" id="CHEBI:33019"/>
        <dbReference type="ChEBI" id="CHEBI:57538"/>
        <dbReference type="ChEBI" id="CHEBI:58017"/>
        <dbReference type="EC" id="2.4.2.10"/>
    </reaction>
</comment>
<dbReference type="EC" id="2.4.2.10" evidence="2 7"/>
<comment type="similarity">
    <text evidence="7">Belongs to the purine/pyrimidine phosphoribosyltransferase family. PyrE subfamily.</text>
</comment>
<proteinExistence type="inferred from homology"/>
<keyword evidence="3 7" id="KW-0328">Glycosyltransferase</keyword>
<evidence type="ECO:0000256" key="5">
    <source>
        <dbReference type="ARBA" id="ARBA00022726"/>
    </source>
</evidence>
<evidence type="ECO:0000256" key="2">
    <source>
        <dbReference type="ARBA" id="ARBA00011971"/>
    </source>
</evidence>
<dbReference type="InterPro" id="IPR000836">
    <property type="entry name" value="PRTase_dom"/>
</dbReference>
<keyword evidence="5" id="KW-0660">Purine salvage</keyword>
<protein>
    <recommendedName>
        <fullName evidence="2 7">Orotate phosphoribosyltransferase</fullName>
        <shortName evidence="7">OPRT</shortName>
        <shortName evidence="7">OPRTase</shortName>
        <ecNumber evidence="2 7">2.4.2.10</ecNumber>
    </recommendedName>
</protein>
<comment type="subunit">
    <text evidence="7">Homodimer.</text>
</comment>
<dbReference type="GO" id="GO:0006166">
    <property type="term" value="P:purine ribonucleoside salvage"/>
    <property type="evidence" value="ECO:0007669"/>
    <property type="project" value="UniProtKB-KW"/>
</dbReference>
<feature type="binding site" evidence="7">
    <location>
        <position position="143"/>
    </location>
    <ligand>
        <name>orotate</name>
        <dbReference type="ChEBI" id="CHEBI:30839"/>
    </ligand>
</feature>
<dbReference type="Pfam" id="PF00156">
    <property type="entry name" value="Pribosyltran"/>
    <property type="match status" value="1"/>
</dbReference>
<keyword evidence="4 7" id="KW-0808">Transferase</keyword>
<dbReference type="CDD" id="cd06223">
    <property type="entry name" value="PRTases_typeI"/>
    <property type="match status" value="1"/>
</dbReference>
<comment type="cofactor">
    <cofactor evidence="7">
        <name>Mg(2+)</name>
        <dbReference type="ChEBI" id="CHEBI:18420"/>
    </cofactor>
</comment>
<organism evidence="9">
    <name type="scientific">candidate division WOR-3 bacterium</name>
    <dbReference type="NCBI Taxonomy" id="2052148"/>
    <lineage>
        <taxon>Bacteria</taxon>
        <taxon>Bacteria division WOR-3</taxon>
    </lineage>
</organism>
<feature type="binding site" description="in other chain" evidence="7">
    <location>
        <begin position="111"/>
        <end position="119"/>
    </location>
    <ligand>
        <name>5-phospho-alpha-D-ribose 1-diphosphate</name>
        <dbReference type="ChEBI" id="CHEBI:58017"/>
        <note>ligand shared between dimeric partners</note>
    </ligand>
</feature>
<dbReference type="AlphaFoldDB" id="A0A7V4E3V2"/>
<dbReference type="PANTHER" id="PTHR43864">
    <property type="entry name" value="HYPOXANTHINE/GUANINE PHOSPHORIBOSYLTRANSFERASE"/>
    <property type="match status" value="1"/>
</dbReference>
<comment type="caution">
    <text evidence="7">Lacks conserved residue(s) required for the propagation of feature annotation.</text>
</comment>
<comment type="pathway">
    <text evidence="1 7">Pyrimidine metabolism; UMP biosynthesis via de novo pathway; UMP from orotate: step 1/2.</text>
</comment>
<sequence>MNIEKILEENGVILKGHFLLSSGLHSDTYFEKFRLLEKPALVSEIVEHKIREIKKLEPTLCIGPLTGGALVAFAVARILKIKAFYMEKENDLLVLKRDFKISKKDKILLCDDVLTTGGSFSKMLRFLENYKDQIAGFFVMIDRSSKTPEELNPLISIYKTEATTYQPSECPLCKAGIPLEKRGSSIIRQQ</sequence>
<feature type="binding site" evidence="7">
    <location>
        <position position="115"/>
    </location>
    <ligand>
        <name>orotate</name>
        <dbReference type="ChEBI" id="CHEBI:30839"/>
    </ligand>
</feature>
<dbReference type="GO" id="GO:0044205">
    <property type="term" value="P:'de novo' UMP biosynthetic process"/>
    <property type="evidence" value="ECO:0007669"/>
    <property type="project" value="UniProtKB-UniRule"/>
</dbReference>
<dbReference type="InterPro" id="IPR050118">
    <property type="entry name" value="Pur/Pyrimidine_PRTase"/>
</dbReference>
<gene>
    <name evidence="7" type="primary">pyrE</name>
    <name evidence="9" type="ORF">ENU66_01295</name>
</gene>
<dbReference type="EMBL" id="DTDJ01000012">
    <property type="protein sequence ID" value="HGL16963.1"/>
    <property type="molecule type" value="Genomic_DNA"/>
</dbReference>
<name>A0A7V4E3V2_UNCW3</name>
<dbReference type="SUPFAM" id="SSF53271">
    <property type="entry name" value="PRTase-like"/>
    <property type="match status" value="1"/>
</dbReference>
<comment type="function">
    <text evidence="7">Catalyzes the transfer of a ribosyl phosphate group from 5-phosphoribose 1-diphosphate to orotate, leading to the formation of orotidine monophosphate (OMP).</text>
</comment>
<evidence type="ECO:0000313" key="9">
    <source>
        <dbReference type="EMBL" id="HGL16963.1"/>
    </source>
</evidence>
<dbReference type="GO" id="GO:0000287">
    <property type="term" value="F:magnesium ion binding"/>
    <property type="evidence" value="ECO:0007669"/>
    <property type="project" value="UniProtKB-UniRule"/>
</dbReference>
<evidence type="ECO:0000259" key="8">
    <source>
        <dbReference type="Pfam" id="PF00156"/>
    </source>
</evidence>